<dbReference type="PROSITE" id="PS00674">
    <property type="entry name" value="AAA"/>
    <property type="match status" value="1"/>
</dbReference>
<keyword evidence="4" id="KW-1185">Reference proteome</keyword>
<dbReference type="PANTHER" id="PTHR23077:SF9">
    <property type="entry name" value="PEROXISOMAL ATPASE PEX6"/>
    <property type="match status" value="1"/>
</dbReference>
<comment type="similarity">
    <text evidence="1">Belongs to the AAA ATPase family.</text>
</comment>
<dbReference type="GO" id="GO:0016887">
    <property type="term" value="F:ATP hydrolysis activity"/>
    <property type="evidence" value="ECO:0007669"/>
    <property type="project" value="InterPro"/>
</dbReference>
<dbReference type="GO" id="GO:0005829">
    <property type="term" value="C:cytosol"/>
    <property type="evidence" value="ECO:0007669"/>
    <property type="project" value="TreeGrafter"/>
</dbReference>
<dbReference type="InterPro" id="IPR003959">
    <property type="entry name" value="ATPase_AAA_core"/>
</dbReference>
<dbReference type="AlphaFoldDB" id="W9R896"/>
<dbReference type="InterPro" id="IPR050168">
    <property type="entry name" value="AAA_ATPase_domain"/>
</dbReference>
<dbReference type="GO" id="GO:0005524">
    <property type="term" value="F:ATP binding"/>
    <property type="evidence" value="ECO:0007669"/>
    <property type="project" value="UniProtKB-KW"/>
</dbReference>
<sequence>MASSERKTSVALAQAFSTAQRYSPTILLLRHFDVFRNLGSQEGSPSDHMGITSEIASVIREFTEPVSEDGDINSAGELNGEFGSNGVDVQRHQVLFIAAADASEGLPPTIRRCFSHEISMGSLTEDQRVKLLSQSLQNVSQLLPNVPNVKWEDVGGLEDVKKSILDTVQTLLAKAVATECSLNFLSVKGPELINMYIGESEKNVRDIFQKARTARPCVIFFDELDSLAPARGASGDSGGVMDRVVSQMLAEIDGLNDSSQDLFIIGASNRPDLIDPALLRPGRFDKLLYVGVNSDASYRERVLKALTRKFKLHEDVSLYSIAKKCPPNFTGADMYALCADAWFNAAKRKVSSSDVDSSSADNQVDSVIVEYDDFVQVCLYTSHEKFRV</sequence>
<dbReference type="InterPro" id="IPR027417">
    <property type="entry name" value="P-loop_NTPase"/>
</dbReference>
<gene>
    <name evidence="3" type="ORF">L484_009056</name>
</gene>
<protein>
    <submittedName>
        <fullName evidence="3">Peroxisome biogenesis protein 6</fullName>
    </submittedName>
</protein>
<proteinExistence type="inferred from homology"/>
<dbReference type="Gene3D" id="1.10.8.60">
    <property type="match status" value="1"/>
</dbReference>
<reference evidence="4" key="1">
    <citation type="submission" date="2013-01" db="EMBL/GenBank/DDBJ databases">
        <title>Draft Genome Sequence of a Mulberry Tree, Morus notabilis C.K. Schneid.</title>
        <authorList>
            <person name="He N."/>
            <person name="Zhao S."/>
        </authorList>
    </citation>
    <scope>NUCLEOTIDE SEQUENCE</scope>
</reference>
<dbReference type="STRING" id="981085.W9R896"/>
<accession>W9R896</accession>
<keyword evidence="1" id="KW-0067">ATP-binding</keyword>
<evidence type="ECO:0000256" key="1">
    <source>
        <dbReference type="RuleBase" id="RU003651"/>
    </source>
</evidence>
<dbReference type="Proteomes" id="UP000030645">
    <property type="component" value="Unassembled WGS sequence"/>
</dbReference>
<dbReference type="FunFam" id="1.10.8.60:FF:000077">
    <property type="entry name" value="Peroxisome biogenesis protein 6"/>
    <property type="match status" value="1"/>
</dbReference>
<dbReference type="Gene3D" id="3.40.50.300">
    <property type="entry name" value="P-loop containing nucleotide triphosphate hydrolases"/>
    <property type="match status" value="2"/>
</dbReference>
<dbReference type="GO" id="GO:0016558">
    <property type="term" value="P:protein import into peroxisome matrix"/>
    <property type="evidence" value="ECO:0007669"/>
    <property type="project" value="TreeGrafter"/>
</dbReference>
<dbReference type="SUPFAM" id="SSF52540">
    <property type="entry name" value="P-loop containing nucleoside triphosphate hydrolases"/>
    <property type="match status" value="2"/>
</dbReference>
<evidence type="ECO:0000259" key="2">
    <source>
        <dbReference type="SMART" id="SM00382"/>
    </source>
</evidence>
<evidence type="ECO:0000313" key="3">
    <source>
        <dbReference type="EMBL" id="EXB40813.1"/>
    </source>
</evidence>
<dbReference type="InterPro" id="IPR003960">
    <property type="entry name" value="ATPase_AAA_CS"/>
</dbReference>
<feature type="domain" description="AAA+ ATPase" evidence="2">
    <location>
        <begin position="164"/>
        <end position="295"/>
    </location>
</feature>
<dbReference type="SMART" id="SM00382">
    <property type="entry name" value="AAA"/>
    <property type="match status" value="1"/>
</dbReference>
<keyword evidence="1" id="KW-0547">Nucleotide-binding</keyword>
<dbReference type="EMBL" id="KE343780">
    <property type="protein sequence ID" value="EXB40813.1"/>
    <property type="molecule type" value="Genomic_DNA"/>
</dbReference>
<dbReference type="PANTHER" id="PTHR23077">
    <property type="entry name" value="AAA-FAMILY ATPASE"/>
    <property type="match status" value="1"/>
</dbReference>
<evidence type="ECO:0000313" key="4">
    <source>
        <dbReference type="Proteomes" id="UP000030645"/>
    </source>
</evidence>
<dbReference type="eggNOG" id="KOG0736">
    <property type="taxonomic scope" value="Eukaryota"/>
</dbReference>
<dbReference type="GO" id="GO:0005778">
    <property type="term" value="C:peroxisomal membrane"/>
    <property type="evidence" value="ECO:0007669"/>
    <property type="project" value="TreeGrafter"/>
</dbReference>
<dbReference type="Pfam" id="PF00004">
    <property type="entry name" value="AAA"/>
    <property type="match status" value="1"/>
</dbReference>
<name>W9R896_9ROSA</name>
<organism evidence="3 4">
    <name type="scientific">Morus notabilis</name>
    <dbReference type="NCBI Taxonomy" id="981085"/>
    <lineage>
        <taxon>Eukaryota</taxon>
        <taxon>Viridiplantae</taxon>
        <taxon>Streptophyta</taxon>
        <taxon>Embryophyta</taxon>
        <taxon>Tracheophyta</taxon>
        <taxon>Spermatophyta</taxon>
        <taxon>Magnoliopsida</taxon>
        <taxon>eudicotyledons</taxon>
        <taxon>Gunneridae</taxon>
        <taxon>Pentapetalae</taxon>
        <taxon>rosids</taxon>
        <taxon>fabids</taxon>
        <taxon>Rosales</taxon>
        <taxon>Moraceae</taxon>
        <taxon>Moreae</taxon>
        <taxon>Morus</taxon>
    </lineage>
</organism>
<dbReference type="InterPro" id="IPR003593">
    <property type="entry name" value="AAA+_ATPase"/>
</dbReference>